<proteinExistence type="predicted"/>
<feature type="transmembrane region" description="Helical" evidence="1">
    <location>
        <begin position="23"/>
        <end position="40"/>
    </location>
</feature>
<protein>
    <recommendedName>
        <fullName evidence="4">DUF1279 domain-containing protein</fullName>
    </recommendedName>
</protein>
<evidence type="ECO:0000313" key="2">
    <source>
        <dbReference type="EMBL" id="KAK7695956.1"/>
    </source>
</evidence>
<evidence type="ECO:0008006" key="4">
    <source>
        <dbReference type="Google" id="ProtNLM"/>
    </source>
</evidence>
<dbReference type="EMBL" id="JASBNA010000001">
    <property type="protein sequence ID" value="KAK7695956.1"/>
    <property type="molecule type" value="Genomic_DNA"/>
</dbReference>
<dbReference type="AlphaFoldDB" id="A0AAW0H073"/>
<comment type="caution">
    <text evidence="2">The sequence shown here is derived from an EMBL/GenBank/DDBJ whole genome shotgun (WGS) entry which is preliminary data.</text>
</comment>
<reference evidence="2 3" key="1">
    <citation type="submission" date="2022-09" db="EMBL/GenBank/DDBJ databases">
        <authorList>
            <person name="Palmer J.M."/>
        </authorList>
    </citation>
    <scope>NUCLEOTIDE SEQUENCE [LARGE SCALE GENOMIC DNA]</scope>
    <source>
        <strain evidence="2 3">DSM 7382</strain>
    </source>
</reference>
<accession>A0AAW0H073</accession>
<gene>
    <name evidence="2" type="ORF">QCA50_000595</name>
</gene>
<keyword evidence="1" id="KW-0472">Membrane</keyword>
<evidence type="ECO:0000256" key="1">
    <source>
        <dbReference type="SAM" id="Phobius"/>
    </source>
</evidence>
<keyword evidence="1" id="KW-1133">Transmembrane helix</keyword>
<keyword evidence="1" id="KW-0812">Transmembrane</keyword>
<sequence>MSSVQDDSEQNKDAIRIKIPDRYYLLPGTAVIVGTTIGLFRGSRRESLRFLAENVHRPPTTVQGWYFYQKTKNYRVLLGGLKEAGANAAKLGATAMGWVAIEEGCKRAGLDDIGEVAAGLGTAGVFSLAYRLPWRATSRTLVLGVMIGSIVRGLRWGKSQLGEQAKVRAAEIEAVAEEGKAGGD</sequence>
<organism evidence="2 3">
    <name type="scientific">Cerrena zonata</name>
    <dbReference type="NCBI Taxonomy" id="2478898"/>
    <lineage>
        <taxon>Eukaryota</taxon>
        <taxon>Fungi</taxon>
        <taxon>Dikarya</taxon>
        <taxon>Basidiomycota</taxon>
        <taxon>Agaricomycotina</taxon>
        <taxon>Agaricomycetes</taxon>
        <taxon>Polyporales</taxon>
        <taxon>Cerrenaceae</taxon>
        <taxon>Cerrena</taxon>
    </lineage>
</organism>
<dbReference type="Proteomes" id="UP001385951">
    <property type="component" value="Unassembled WGS sequence"/>
</dbReference>
<evidence type="ECO:0000313" key="3">
    <source>
        <dbReference type="Proteomes" id="UP001385951"/>
    </source>
</evidence>
<keyword evidence="3" id="KW-1185">Reference proteome</keyword>
<dbReference type="PANTHER" id="PTHR37852:SF1">
    <property type="entry name" value="HIG1 DOMAIN-CONTAINING PROTEIN"/>
    <property type="match status" value="1"/>
</dbReference>
<name>A0AAW0H073_9APHY</name>
<dbReference type="PANTHER" id="PTHR37852">
    <property type="entry name" value="YALI0B21208P"/>
    <property type="match status" value="1"/>
</dbReference>